<evidence type="ECO:0000313" key="1">
    <source>
        <dbReference type="EMBL" id="TNC12136.1"/>
    </source>
</evidence>
<name>A0A5C4LGV6_9HYPH</name>
<evidence type="ECO:0000313" key="2">
    <source>
        <dbReference type="Proteomes" id="UP000305267"/>
    </source>
</evidence>
<accession>A0A5C4LGV6</accession>
<feature type="non-terminal residue" evidence="1">
    <location>
        <position position="1"/>
    </location>
</feature>
<keyword evidence="1" id="KW-0456">Lyase</keyword>
<proteinExistence type="predicted"/>
<dbReference type="Gene3D" id="3.40.50.1100">
    <property type="match status" value="1"/>
</dbReference>
<keyword evidence="2" id="KW-1185">Reference proteome</keyword>
<organism evidence="1 2">
    <name type="scientific">Methylobacterium terricola</name>
    <dbReference type="NCBI Taxonomy" id="2583531"/>
    <lineage>
        <taxon>Bacteria</taxon>
        <taxon>Pseudomonadati</taxon>
        <taxon>Pseudomonadota</taxon>
        <taxon>Alphaproteobacteria</taxon>
        <taxon>Hyphomicrobiales</taxon>
        <taxon>Methylobacteriaceae</taxon>
        <taxon>Methylobacterium</taxon>
    </lineage>
</organism>
<reference evidence="1 2" key="1">
    <citation type="submission" date="2019-06" db="EMBL/GenBank/DDBJ databases">
        <title>Genome of Methylobacterium sp. 17Sr1-39.</title>
        <authorList>
            <person name="Seo T."/>
        </authorList>
    </citation>
    <scope>NUCLEOTIDE SEQUENCE [LARGE SCALE GENOMIC DNA]</scope>
    <source>
        <strain evidence="1 2">17Sr1-39</strain>
    </source>
</reference>
<gene>
    <name evidence="1" type="ORF">FF100_18075</name>
</gene>
<sequence length="56" mass="5505">PRLLAEAGGPATTPSGAAGLAGLLAVLADPARAADLRLDRDSRILVLVTEAALEGA</sequence>
<protein>
    <submittedName>
        <fullName evidence="1">PLP-dependent lyase/thiolase</fullName>
    </submittedName>
</protein>
<dbReference type="Proteomes" id="UP000305267">
    <property type="component" value="Unassembled WGS sequence"/>
</dbReference>
<dbReference type="GO" id="GO:0016829">
    <property type="term" value="F:lyase activity"/>
    <property type="evidence" value="ECO:0007669"/>
    <property type="project" value="UniProtKB-KW"/>
</dbReference>
<dbReference type="InterPro" id="IPR036052">
    <property type="entry name" value="TrpB-like_PALP_sf"/>
</dbReference>
<dbReference type="AlphaFoldDB" id="A0A5C4LGV6"/>
<dbReference type="EMBL" id="VDDA01000007">
    <property type="protein sequence ID" value="TNC12136.1"/>
    <property type="molecule type" value="Genomic_DNA"/>
</dbReference>
<comment type="caution">
    <text evidence="1">The sequence shown here is derived from an EMBL/GenBank/DDBJ whole genome shotgun (WGS) entry which is preliminary data.</text>
</comment>